<sequence>MGVFSTRQSPDHHPQNPGGQQQPPGTAESLSKQNNGKLALVPTPSDDPDDPLTWPMWRKCVNFGLLSEMTISIFTGISIDHIFWPQMKKDLQVEFEDLTNAKPTQLAAEAISCIVFIPFAQKYGRRPVYLVSTALYTIATWWICWRSQRDSRSDERTYIAHVRVNALRSARQIRDLFFVHQRGSANGLYVASVSFGGFLSPVAAEIQAKASGWRASYTTLAYCVTALTALFAFGFEETKFVPKHRHGSISETRKKARAQIIEEIDPKEKAADPPYPLQAPIPVSRPQATRPPFLHFLKLQLLTPTNESFLQTFYHPVFVIWLPYGLPWIYPCIGGTIASFGFIAISDMVFTLVIDSYPNVVAQAFVVVTFSRNAIGMIGTFAFTPWRQSMSITAMFIVAGITSLTINLIALPIAFWGKRSRVASADRYHRMASQVKQGSRREKESTGGLGCRRTLRMI</sequence>
<dbReference type="GO" id="GO:0022857">
    <property type="term" value="F:transmembrane transporter activity"/>
    <property type="evidence" value="ECO:0007669"/>
    <property type="project" value="TreeGrafter"/>
</dbReference>
<dbReference type="SUPFAM" id="SSF103473">
    <property type="entry name" value="MFS general substrate transporter"/>
    <property type="match status" value="1"/>
</dbReference>
<feature type="transmembrane region" description="Helical" evidence="6">
    <location>
        <begin position="365"/>
        <end position="386"/>
    </location>
</feature>
<feature type="transmembrane region" description="Helical" evidence="6">
    <location>
        <begin position="187"/>
        <end position="204"/>
    </location>
</feature>
<reference evidence="7" key="1">
    <citation type="submission" date="2021-09" db="EMBL/GenBank/DDBJ databases">
        <title>A high-quality genome of the endoparasitic fungus Hirsutella rhossiliensis with a comparison of Hirsutella genomes reveals transposable elements contributing to genome size variation.</title>
        <authorList>
            <person name="Lin R."/>
            <person name="Jiao Y."/>
            <person name="Sun X."/>
            <person name="Ling J."/>
            <person name="Xie B."/>
            <person name="Cheng X."/>
        </authorList>
    </citation>
    <scope>NUCLEOTIDE SEQUENCE</scope>
    <source>
        <strain evidence="7">HR02</strain>
    </source>
</reference>
<dbReference type="EMBL" id="JAIZPD010000001">
    <property type="protein sequence ID" value="KAH0968555.1"/>
    <property type="molecule type" value="Genomic_DNA"/>
</dbReference>
<evidence type="ECO:0000256" key="6">
    <source>
        <dbReference type="SAM" id="Phobius"/>
    </source>
</evidence>
<accession>A0A9P8SP46</accession>
<evidence type="ECO:0000256" key="3">
    <source>
        <dbReference type="ARBA" id="ARBA00022989"/>
    </source>
</evidence>
<evidence type="ECO:0000256" key="1">
    <source>
        <dbReference type="ARBA" id="ARBA00004141"/>
    </source>
</evidence>
<feature type="compositionally biased region" description="Low complexity" evidence="5">
    <location>
        <begin position="15"/>
        <end position="25"/>
    </location>
</feature>
<comment type="caution">
    <text evidence="7">The sequence shown here is derived from an EMBL/GenBank/DDBJ whole genome shotgun (WGS) entry which is preliminary data.</text>
</comment>
<evidence type="ECO:0000256" key="5">
    <source>
        <dbReference type="SAM" id="MobiDB-lite"/>
    </source>
</evidence>
<dbReference type="OrthoDB" id="5215911at2759"/>
<keyword evidence="2 6" id="KW-0812">Transmembrane</keyword>
<dbReference type="Gene3D" id="1.20.1720.10">
    <property type="entry name" value="Multidrug resistance protein D"/>
    <property type="match status" value="2"/>
</dbReference>
<evidence type="ECO:0000256" key="2">
    <source>
        <dbReference type="ARBA" id="ARBA00022692"/>
    </source>
</evidence>
<keyword evidence="3 6" id="KW-1133">Transmembrane helix</keyword>
<dbReference type="InterPro" id="IPR036259">
    <property type="entry name" value="MFS_trans_sf"/>
</dbReference>
<comment type="subcellular location">
    <subcellularLocation>
        <location evidence="1">Membrane</location>
        <topology evidence="1">Multi-pass membrane protein</topology>
    </subcellularLocation>
</comment>
<evidence type="ECO:0000313" key="8">
    <source>
        <dbReference type="Proteomes" id="UP000824596"/>
    </source>
</evidence>
<feature type="transmembrane region" description="Helical" evidence="6">
    <location>
        <begin position="216"/>
        <end position="235"/>
    </location>
</feature>
<feature type="region of interest" description="Disordered" evidence="5">
    <location>
        <begin position="1"/>
        <end position="51"/>
    </location>
</feature>
<name>A0A9P8SP46_9HYPO</name>
<organism evidence="7 8">
    <name type="scientific">Hirsutella rhossiliensis</name>
    <dbReference type="NCBI Taxonomy" id="111463"/>
    <lineage>
        <taxon>Eukaryota</taxon>
        <taxon>Fungi</taxon>
        <taxon>Dikarya</taxon>
        <taxon>Ascomycota</taxon>
        <taxon>Pezizomycotina</taxon>
        <taxon>Sordariomycetes</taxon>
        <taxon>Hypocreomycetidae</taxon>
        <taxon>Hypocreales</taxon>
        <taxon>Ophiocordycipitaceae</taxon>
        <taxon>Hirsutella</taxon>
    </lineage>
</organism>
<dbReference type="GeneID" id="68350326"/>
<feature type="transmembrane region" description="Helical" evidence="6">
    <location>
        <begin position="63"/>
        <end position="84"/>
    </location>
</feature>
<protein>
    <submittedName>
        <fullName evidence="7">Major facilitator superfamily domain-containing protein</fullName>
    </submittedName>
</protein>
<dbReference type="PANTHER" id="PTHR23502">
    <property type="entry name" value="MAJOR FACILITATOR SUPERFAMILY"/>
    <property type="match status" value="1"/>
</dbReference>
<keyword evidence="8" id="KW-1185">Reference proteome</keyword>
<dbReference type="GO" id="GO:0005886">
    <property type="term" value="C:plasma membrane"/>
    <property type="evidence" value="ECO:0007669"/>
    <property type="project" value="TreeGrafter"/>
</dbReference>
<dbReference type="Proteomes" id="UP000824596">
    <property type="component" value="Unassembled WGS sequence"/>
</dbReference>
<gene>
    <name evidence="7" type="ORF">HRG_01197</name>
</gene>
<dbReference type="RefSeq" id="XP_044726068.1">
    <property type="nucleotide sequence ID" value="XM_044859668.1"/>
</dbReference>
<proteinExistence type="predicted"/>
<dbReference type="AlphaFoldDB" id="A0A9P8SP46"/>
<feature type="transmembrane region" description="Helical" evidence="6">
    <location>
        <begin position="392"/>
        <end position="417"/>
    </location>
</feature>
<evidence type="ECO:0000313" key="7">
    <source>
        <dbReference type="EMBL" id="KAH0968555.1"/>
    </source>
</evidence>
<evidence type="ECO:0000256" key="4">
    <source>
        <dbReference type="ARBA" id="ARBA00023136"/>
    </source>
</evidence>
<feature type="transmembrane region" description="Helical" evidence="6">
    <location>
        <begin position="127"/>
        <end position="143"/>
    </location>
</feature>
<feature type="transmembrane region" description="Helical" evidence="6">
    <location>
        <begin position="328"/>
        <end position="353"/>
    </location>
</feature>
<keyword evidence="4 6" id="KW-0472">Membrane</keyword>
<dbReference type="PANTHER" id="PTHR23502:SF50">
    <property type="entry name" value="TRANSPORTER, PUTATIVE (AFU_ORTHOLOGUE AFUA_5G00430)-RELATED"/>
    <property type="match status" value="1"/>
</dbReference>